<evidence type="ECO:0000313" key="1">
    <source>
        <dbReference type="EMBL" id="QJA55665.1"/>
    </source>
</evidence>
<sequence>MEKQKDMGVDDFERFMSNTCKKLKLLSKDKLAVFTFTIAKCANYWYENNQIK</sequence>
<protein>
    <submittedName>
        <fullName evidence="1">Uncharacterized protein</fullName>
    </submittedName>
</protein>
<accession>A0A6M3IDY8</accession>
<organism evidence="1">
    <name type="scientific">viral metagenome</name>
    <dbReference type="NCBI Taxonomy" id="1070528"/>
    <lineage>
        <taxon>unclassified sequences</taxon>
        <taxon>metagenomes</taxon>
        <taxon>organismal metagenomes</taxon>
    </lineage>
</organism>
<gene>
    <name evidence="1" type="ORF">MM415B02016_0013</name>
</gene>
<reference evidence="1" key="1">
    <citation type="submission" date="2020-03" db="EMBL/GenBank/DDBJ databases">
        <title>The deep terrestrial virosphere.</title>
        <authorList>
            <person name="Holmfeldt K."/>
            <person name="Nilsson E."/>
            <person name="Simone D."/>
            <person name="Lopez-Fernandez M."/>
            <person name="Wu X."/>
            <person name="de Brujin I."/>
            <person name="Lundin D."/>
            <person name="Andersson A."/>
            <person name="Bertilsson S."/>
            <person name="Dopson M."/>
        </authorList>
    </citation>
    <scope>NUCLEOTIDE SEQUENCE</scope>
    <source>
        <strain evidence="1">MM415B02016</strain>
    </source>
</reference>
<dbReference type="EMBL" id="MT141171">
    <property type="protein sequence ID" value="QJA55665.1"/>
    <property type="molecule type" value="Genomic_DNA"/>
</dbReference>
<dbReference type="AlphaFoldDB" id="A0A6M3IDY8"/>
<name>A0A6M3IDY8_9ZZZZ</name>
<proteinExistence type="predicted"/>